<gene>
    <name evidence="1" type="ORF">KC01_LOCUS1019</name>
</gene>
<dbReference type="Proteomes" id="UP001497482">
    <property type="component" value="Chromosome 1"/>
</dbReference>
<name>A0AAV2IWE6_KNICA</name>
<keyword evidence="2" id="KW-1185">Reference proteome</keyword>
<dbReference type="EMBL" id="OZ035823">
    <property type="protein sequence ID" value="CAL1568386.1"/>
    <property type="molecule type" value="Genomic_DNA"/>
</dbReference>
<accession>A0AAV2IWE6</accession>
<proteinExistence type="predicted"/>
<protein>
    <submittedName>
        <fullName evidence="1">Uncharacterized protein</fullName>
    </submittedName>
</protein>
<evidence type="ECO:0000313" key="2">
    <source>
        <dbReference type="Proteomes" id="UP001497482"/>
    </source>
</evidence>
<dbReference type="AlphaFoldDB" id="A0AAV2IWE6"/>
<organism evidence="1 2">
    <name type="scientific">Knipowitschia caucasica</name>
    <name type="common">Caucasian dwarf goby</name>
    <name type="synonym">Pomatoschistus caucasicus</name>
    <dbReference type="NCBI Taxonomy" id="637954"/>
    <lineage>
        <taxon>Eukaryota</taxon>
        <taxon>Metazoa</taxon>
        <taxon>Chordata</taxon>
        <taxon>Craniata</taxon>
        <taxon>Vertebrata</taxon>
        <taxon>Euteleostomi</taxon>
        <taxon>Actinopterygii</taxon>
        <taxon>Neopterygii</taxon>
        <taxon>Teleostei</taxon>
        <taxon>Neoteleostei</taxon>
        <taxon>Acanthomorphata</taxon>
        <taxon>Gobiaria</taxon>
        <taxon>Gobiiformes</taxon>
        <taxon>Gobioidei</taxon>
        <taxon>Gobiidae</taxon>
        <taxon>Gobiinae</taxon>
        <taxon>Knipowitschia</taxon>
    </lineage>
</organism>
<reference evidence="1 2" key="1">
    <citation type="submission" date="2024-04" db="EMBL/GenBank/DDBJ databases">
        <authorList>
            <person name="Waldvogel A.-M."/>
            <person name="Schoenle A."/>
        </authorList>
    </citation>
    <scope>NUCLEOTIDE SEQUENCE [LARGE SCALE GENOMIC DNA]</scope>
</reference>
<evidence type="ECO:0000313" key="1">
    <source>
        <dbReference type="EMBL" id="CAL1568386.1"/>
    </source>
</evidence>
<sequence>MAQANLTPRDGAAGQHVTASFIPTPAATGELQEDGLAAGLCVCVLLSVVAPSPSCPDHTANQNPIGGGDQASMPIIEVYQRSRAWPKPYLPIRKNISVPQLPLSAQSCYQSEEMSDCGGPALPL</sequence>